<dbReference type="PANTHER" id="PTHR24171">
    <property type="entry name" value="ANKYRIN REPEAT DOMAIN-CONTAINING PROTEIN 39-RELATED"/>
    <property type="match status" value="1"/>
</dbReference>
<dbReference type="VEuPathDB" id="FungiDB:AeMF1_014334"/>
<dbReference type="InterPro" id="IPR036770">
    <property type="entry name" value="Ankyrin_rpt-contain_sf"/>
</dbReference>
<dbReference type="SMART" id="SM00248">
    <property type="entry name" value="ANK"/>
    <property type="match status" value="4"/>
</dbReference>
<evidence type="ECO:0000313" key="4">
    <source>
        <dbReference type="EMBL" id="KAF0723767.1"/>
    </source>
</evidence>
<dbReference type="AlphaFoldDB" id="A0A6G0WA72"/>
<dbReference type="Pfam" id="PF12796">
    <property type="entry name" value="Ank_2"/>
    <property type="match status" value="1"/>
</dbReference>
<dbReference type="SUPFAM" id="SSF48403">
    <property type="entry name" value="Ankyrin repeat"/>
    <property type="match status" value="1"/>
</dbReference>
<dbReference type="Gene3D" id="1.25.40.20">
    <property type="entry name" value="Ankyrin repeat-containing domain"/>
    <property type="match status" value="2"/>
</dbReference>
<feature type="repeat" description="ANK" evidence="3">
    <location>
        <begin position="129"/>
        <end position="161"/>
    </location>
</feature>
<dbReference type="EMBL" id="VJMJ01000296">
    <property type="protein sequence ID" value="KAF0723767.1"/>
    <property type="molecule type" value="Genomic_DNA"/>
</dbReference>
<gene>
    <name evidence="4" type="ORF">Ae201684_017438</name>
</gene>
<dbReference type="Proteomes" id="UP000481153">
    <property type="component" value="Unassembled WGS sequence"/>
</dbReference>
<feature type="repeat" description="ANK" evidence="3">
    <location>
        <begin position="99"/>
        <end position="117"/>
    </location>
</feature>
<evidence type="ECO:0000256" key="2">
    <source>
        <dbReference type="ARBA" id="ARBA00023043"/>
    </source>
</evidence>
<name>A0A6G0WA72_9STRA</name>
<feature type="repeat" description="ANK" evidence="3">
    <location>
        <begin position="66"/>
        <end position="98"/>
    </location>
</feature>
<keyword evidence="5" id="KW-1185">Reference proteome</keyword>
<accession>A0A6G0WA72</accession>
<evidence type="ECO:0000256" key="3">
    <source>
        <dbReference type="PROSITE-ProRule" id="PRU00023"/>
    </source>
</evidence>
<sequence>MGENLRRLFKILSKKGDQQRDVDEVSSDVHLACDVQELMKAAEEGKLKLVRKLLRRRANPNSRDFSGMTSLAKASFGGHLNVVKHLLAQHADINTAADNGDTPLHWAAIAGRLDVVKDHGARTTLQNETGNTPLHEAAFYGQKHVVIELLSRGANVNAANHSKIMKILLNAQAKMHQKMKNGQTAHDIGNEAAKTLLNEYQRKRAHDRLEKSKNDLSMNIQSATEIILHAVQDGKESTVDIFTIASSVFTLSMKAQLHRQKVFTTALMVERIVRHLKVSGALHNAQEAFLVLKDIEMYWKKTLLTIQPWKWKLDDTHHQDKINKIGVAIIDLQERLLQAAKHF</sequence>
<comment type="caution">
    <text evidence="4">The sequence shown here is derived from an EMBL/GenBank/DDBJ whole genome shotgun (WGS) entry which is preliminary data.</text>
</comment>
<dbReference type="PROSITE" id="PS50088">
    <property type="entry name" value="ANK_REPEAT"/>
    <property type="match status" value="3"/>
</dbReference>
<evidence type="ECO:0000313" key="5">
    <source>
        <dbReference type="Proteomes" id="UP000481153"/>
    </source>
</evidence>
<dbReference type="PRINTS" id="PR01415">
    <property type="entry name" value="ANKYRIN"/>
</dbReference>
<protein>
    <submittedName>
        <fullName evidence="4">Uncharacterized protein</fullName>
    </submittedName>
</protein>
<dbReference type="PROSITE" id="PS50297">
    <property type="entry name" value="ANK_REP_REGION"/>
    <property type="match status" value="3"/>
</dbReference>
<evidence type="ECO:0000256" key="1">
    <source>
        <dbReference type="ARBA" id="ARBA00022737"/>
    </source>
</evidence>
<keyword evidence="1" id="KW-0677">Repeat</keyword>
<dbReference type="Pfam" id="PF00023">
    <property type="entry name" value="Ank"/>
    <property type="match status" value="1"/>
</dbReference>
<organism evidence="4 5">
    <name type="scientific">Aphanomyces euteiches</name>
    <dbReference type="NCBI Taxonomy" id="100861"/>
    <lineage>
        <taxon>Eukaryota</taxon>
        <taxon>Sar</taxon>
        <taxon>Stramenopiles</taxon>
        <taxon>Oomycota</taxon>
        <taxon>Saprolegniomycetes</taxon>
        <taxon>Saprolegniales</taxon>
        <taxon>Verrucalvaceae</taxon>
        <taxon>Aphanomyces</taxon>
    </lineage>
</organism>
<proteinExistence type="predicted"/>
<reference evidence="4 5" key="1">
    <citation type="submission" date="2019-07" db="EMBL/GenBank/DDBJ databases">
        <title>Genomics analysis of Aphanomyces spp. identifies a new class of oomycete effector associated with host adaptation.</title>
        <authorList>
            <person name="Gaulin E."/>
        </authorList>
    </citation>
    <scope>NUCLEOTIDE SEQUENCE [LARGE SCALE GENOMIC DNA]</scope>
    <source>
        <strain evidence="4 5">ATCC 201684</strain>
    </source>
</reference>
<keyword evidence="2 3" id="KW-0040">ANK repeat</keyword>
<dbReference type="InterPro" id="IPR002110">
    <property type="entry name" value="Ankyrin_rpt"/>
</dbReference>